<proteinExistence type="predicted"/>
<gene>
    <name evidence="2" type="ORF">ENP34_11910</name>
</gene>
<reference evidence="2" key="1">
    <citation type="journal article" date="2020" name="mSystems">
        <title>Genome- and Community-Level Interaction Insights into Carbon Utilization and Element Cycling Functions of Hydrothermarchaeota in Hydrothermal Sediment.</title>
        <authorList>
            <person name="Zhou Z."/>
            <person name="Liu Y."/>
            <person name="Xu W."/>
            <person name="Pan J."/>
            <person name="Luo Z.H."/>
            <person name="Li M."/>
        </authorList>
    </citation>
    <scope>NUCLEOTIDE SEQUENCE [LARGE SCALE GENOMIC DNA]</scope>
    <source>
        <strain evidence="2">SpSt-210</strain>
    </source>
</reference>
<accession>A0A831X1G2</accession>
<evidence type="ECO:0000313" key="2">
    <source>
        <dbReference type="EMBL" id="HEG92124.1"/>
    </source>
</evidence>
<name>A0A831X1G2_9BACT</name>
<feature type="chain" id="PRO_5032581861" evidence="1">
    <location>
        <begin position="28"/>
        <end position="448"/>
    </location>
</feature>
<evidence type="ECO:0000256" key="1">
    <source>
        <dbReference type="SAM" id="SignalP"/>
    </source>
</evidence>
<comment type="caution">
    <text evidence="2">The sequence shown here is derived from an EMBL/GenBank/DDBJ whole genome shotgun (WGS) entry which is preliminary data.</text>
</comment>
<dbReference type="AlphaFoldDB" id="A0A831X1G2"/>
<dbReference type="EMBL" id="DSIY01000276">
    <property type="protein sequence ID" value="HEG92124.1"/>
    <property type="molecule type" value="Genomic_DNA"/>
</dbReference>
<keyword evidence="1" id="KW-0732">Signal</keyword>
<feature type="signal peptide" evidence="1">
    <location>
        <begin position="1"/>
        <end position="27"/>
    </location>
</feature>
<organism evidence="2">
    <name type="scientific">Thermorudis peleae</name>
    <dbReference type="NCBI Taxonomy" id="1382356"/>
    <lineage>
        <taxon>Bacteria</taxon>
        <taxon>Pseudomonadati</taxon>
        <taxon>Thermomicrobiota</taxon>
        <taxon>Thermomicrobia</taxon>
        <taxon>Thermomicrobia incertae sedis</taxon>
        <taxon>Thermorudis</taxon>
    </lineage>
</organism>
<sequence length="448" mass="49359">MSRSASLLCVLVVALALGPLQALPARAAGGGMSAAFARTWARTDRPVAEGQANRTWMWGPGPFSNVLFEQYDEGSMRGFRVVQYFDKTRMEITDTEADPVNPWYVTNGLLAKELITGQLQLGHNSFWQGPPASVNVAGDQNDPNGPTYATFNTLMGHQPLPLGWTIIQTVDRAGNVGANQSLASFGVTAATFVPETNHTVASVFWEFMQSEGLIYQDGGFRNGRLFENPFYATGYPLTEAYWTTVLVGGVPKLVLVQVFERRVLTYTPDNPPGWQVEAGNVGQHYYAWRYGLLGDEPLTWTALGGPYAEIRPEELPYIDVLFLSIWQLQVGLQPLTFLLDHPDRDNPQWRADVETRLIFMQDAVRALREVSPPPRLGSAHSEVLAALNYFDRASSELRQYLATGDGTLERAAYFDVLQGLAALDELGLLAARGTKPALGRTQALRSVS</sequence>
<protein>
    <submittedName>
        <fullName evidence="2">Peptidase domain-containing protein</fullName>
    </submittedName>
</protein>